<protein>
    <submittedName>
        <fullName evidence="1">Uncharacterized protein</fullName>
    </submittedName>
</protein>
<keyword evidence="2" id="KW-1185">Reference proteome</keyword>
<gene>
    <name evidence="1" type="ORF">K488DRAFT_68849</name>
</gene>
<accession>A0ACB8QT77</accession>
<organism evidence="1 2">
    <name type="scientific">Vararia minispora EC-137</name>
    <dbReference type="NCBI Taxonomy" id="1314806"/>
    <lineage>
        <taxon>Eukaryota</taxon>
        <taxon>Fungi</taxon>
        <taxon>Dikarya</taxon>
        <taxon>Basidiomycota</taxon>
        <taxon>Agaricomycotina</taxon>
        <taxon>Agaricomycetes</taxon>
        <taxon>Russulales</taxon>
        <taxon>Lachnocladiaceae</taxon>
        <taxon>Vararia</taxon>
    </lineage>
</organism>
<dbReference type="Proteomes" id="UP000814128">
    <property type="component" value="Unassembled WGS sequence"/>
</dbReference>
<dbReference type="EMBL" id="MU273494">
    <property type="protein sequence ID" value="KAI0034777.1"/>
    <property type="molecule type" value="Genomic_DNA"/>
</dbReference>
<evidence type="ECO:0000313" key="2">
    <source>
        <dbReference type="Proteomes" id="UP000814128"/>
    </source>
</evidence>
<sequence length="267" mass="29876">MSRRSEYDDQNMISPGLRASSCHGHGTHRVIAFRRGQCICESQYRFAMSMSTWRCVGPEKPTWLKGTSTRTEEIGIRYMARSKPGRWTQDKITIACDAICDICCQTTAGGYLLELIDSRPTNSWAALYERHRSDWRAMRREKKTGRPQYGILYRAISAQNSGVIVSTEAMSWGAHAAGIWRLVVPYGLSIGRNDEYDAQPMPRVITSAPGHLSLHHCLAAAPKEGAEEALRAVGRIKKAGEDKQGELTDCEVVVPGNRKESYRGRKV</sequence>
<reference evidence="1" key="1">
    <citation type="submission" date="2021-02" db="EMBL/GenBank/DDBJ databases">
        <authorList>
            <consortium name="DOE Joint Genome Institute"/>
            <person name="Ahrendt S."/>
            <person name="Looney B.P."/>
            <person name="Miyauchi S."/>
            <person name="Morin E."/>
            <person name="Drula E."/>
            <person name="Courty P.E."/>
            <person name="Chicoki N."/>
            <person name="Fauchery L."/>
            <person name="Kohler A."/>
            <person name="Kuo A."/>
            <person name="Labutti K."/>
            <person name="Pangilinan J."/>
            <person name="Lipzen A."/>
            <person name="Riley R."/>
            <person name="Andreopoulos W."/>
            <person name="He G."/>
            <person name="Johnson J."/>
            <person name="Barry K.W."/>
            <person name="Grigoriev I.V."/>
            <person name="Nagy L."/>
            <person name="Hibbett D."/>
            <person name="Henrissat B."/>
            <person name="Matheny P.B."/>
            <person name="Labbe J."/>
            <person name="Martin F."/>
        </authorList>
    </citation>
    <scope>NUCLEOTIDE SEQUENCE</scope>
    <source>
        <strain evidence="1">EC-137</strain>
    </source>
</reference>
<evidence type="ECO:0000313" key="1">
    <source>
        <dbReference type="EMBL" id="KAI0034777.1"/>
    </source>
</evidence>
<reference evidence="1" key="2">
    <citation type="journal article" date="2022" name="New Phytol.">
        <title>Evolutionary transition to the ectomycorrhizal habit in the genomes of a hyperdiverse lineage of mushroom-forming fungi.</title>
        <authorList>
            <person name="Looney B."/>
            <person name="Miyauchi S."/>
            <person name="Morin E."/>
            <person name="Drula E."/>
            <person name="Courty P.E."/>
            <person name="Kohler A."/>
            <person name="Kuo A."/>
            <person name="LaButti K."/>
            <person name="Pangilinan J."/>
            <person name="Lipzen A."/>
            <person name="Riley R."/>
            <person name="Andreopoulos W."/>
            <person name="He G."/>
            <person name="Johnson J."/>
            <person name="Nolan M."/>
            <person name="Tritt A."/>
            <person name="Barry K.W."/>
            <person name="Grigoriev I.V."/>
            <person name="Nagy L.G."/>
            <person name="Hibbett D."/>
            <person name="Henrissat B."/>
            <person name="Matheny P.B."/>
            <person name="Labbe J."/>
            <person name="Martin F.M."/>
        </authorList>
    </citation>
    <scope>NUCLEOTIDE SEQUENCE</scope>
    <source>
        <strain evidence="1">EC-137</strain>
    </source>
</reference>
<proteinExistence type="predicted"/>
<name>A0ACB8QT77_9AGAM</name>
<comment type="caution">
    <text evidence="1">The sequence shown here is derived from an EMBL/GenBank/DDBJ whole genome shotgun (WGS) entry which is preliminary data.</text>
</comment>